<dbReference type="SUPFAM" id="SSF52540">
    <property type="entry name" value="P-loop containing nucleoside triphosphate hydrolases"/>
    <property type="match status" value="1"/>
</dbReference>
<dbReference type="InterPro" id="IPR027417">
    <property type="entry name" value="P-loop_NTPase"/>
</dbReference>
<gene>
    <name evidence="1" type="ORF">NCTC13294_02273</name>
</gene>
<keyword evidence="1" id="KW-0808">Transferase</keyword>
<keyword evidence="2" id="KW-1185">Reference proteome</keyword>
<sequence>MRRLAVLSVLSTAARLVTLFYLFNYSYLRAGQPFIFNATNISRDIRDKWTGLFADYHARIHLHYLEVPYTQLLQQNRNREHPVPETVISHLLDKLDIPEYSEAHDVQHLVDGN</sequence>
<dbReference type="Proteomes" id="UP000254572">
    <property type="component" value="Unassembled WGS sequence"/>
</dbReference>
<dbReference type="AlphaFoldDB" id="A0A381EED7"/>
<dbReference type="EMBL" id="UFUW01000001">
    <property type="protein sequence ID" value="SUX25157.1"/>
    <property type="molecule type" value="Genomic_DNA"/>
</dbReference>
<proteinExistence type="predicted"/>
<dbReference type="GO" id="GO:0016301">
    <property type="term" value="F:kinase activity"/>
    <property type="evidence" value="ECO:0007669"/>
    <property type="project" value="UniProtKB-KW"/>
</dbReference>
<dbReference type="Gene3D" id="3.40.50.300">
    <property type="entry name" value="P-loop containing nucleotide triphosphate hydrolases"/>
    <property type="match status" value="1"/>
</dbReference>
<accession>A0A381EED7</accession>
<keyword evidence="1" id="KW-0418">Kinase</keyword>
<evidence type="ECO:0000313" key="2">
    <source>
        <dbReference type="Proteomes" id="UP000254572"/>
    </source>
</evidence>
<organism evidence="1 2">
    <name type="scientific">Cardiobacterium valvarum</name>
    <dbReference type="NCBI Taxonomy" id="194702"/>
    <lineage>
        <taxon>Bacteria</taxon>
        <taxon>Pseudomonadati</taxon>
        <taxon>Pseudomonadota</taxon>
        <taxon>Gammaproteobacteria</taxon>
        <taxon>Cardiobacteriales</taxon>
        <taxon>Cardiobacteriaceae</taxon>
        <taxon>Cardiobacterium</taxon>
    </lineage>
</organism>
<dbReference type="RefSeq" id="WP_218565583.1">
    <property type="nucleotide sequence ID" value="NZ_JBHLZC010000001.1"/>
</dbReference>
<protein>
    <submittedName>
        <fullName evidence="1">Predicted kinase</fullName>
    </submittedName>
</protein>
<name>A0A381EED7_9GAMM</name>
<evidence type="ECO:0000313" key="1">
    <source>
        <dbReference type="EMBL" id="SUX25157.1"/>
    </source>
</evidence>
<reference evidence="1 2" key="1">
    <citation type="submission" date="2018-06" db="EMBL/GenBank/DDBJ databases">
        <authorList>
            <consortium name="Pathogen Informatics"/>
            <person name="Doyle S."/>
        </authorList>
    </citation>
    <scope>NUCLEOTIDE SEQUENCE [LARGE SCALE GENOMIC DNA]</scope>
    <source>
        <strain evidence="1 2">NCTC13294</strain>
    </source>
</reference>
<dbReference type="Pfam" id="PF13671">
    <property type="entry name" value="AAA_33"/>
    <property type="match status" value="1"/>
</dbReference>